<organism evidence="7 8">
    <name type="scientific">Schistosoma mansoni</name>
    <name type="common">Blood fluke</name>
    <dbReference type="NCBI Taxonomy" id="6183"/>
    <lineage>
        <taxon>Eukaryota</taxon>
        <taxon>Metazoa</taxon>
        <taxon>Spiralia</taxon>
        <taxon>Lophotrochozoa</taxon>
        <taxon>Platyhelminthes</taxon>
        <taxon>Trematoda</taxon>
        <taxon>Digenea</taxon>
        <taxon>Strigeidida</taxon>
        <taxon>Schistosomatoidea</taxon>
        <taxon>Schistosomatidae</taxon>
        <taxon>Schistosoma</taxon>
    </lineage>
</organism>
<reference evidence="8" key="2">
    <citation type="submission" date="2023-11" db="UniProtKB">
        <authorList>
            <consortium name="WormBaseParasite"/>
        </authorList>
    </citation>
    <scope>IDENTIFICATION</scope>
    <source>
        <strain evidence="8">Puerto Rican</strain>
    </source>
</reference>
<keyword evidence="4 5" id="KW-1133">Transmembrane helix</keyword>
<evidence type="ECO:0000256" key="3">
    <source>
        <dbReference type="ARBA" id="ARBA00022729"/>
    </source>
</evidence>
<proteinExistence type="predicted"/>
<sequence length="311" mass="36579">MRYILPSSFLIPTCLLVILLTKFFNCQFTCDHIKNVKHEKIISENATYRYSDHYEYFQTIRLDQDPPVVSGNFFKKQSFVQKITPKFPLKYYGQKVKELSILNSGVIEIYGDDFIGQINIFLKIAFEEKFDIANQSDIAVAWHVNQNRYPEGGSVLYLIYPNGKMFIYIEKVIKEFDENNLQSWIYYRYKCLDKQNVSVPEPYNRIQIPKKFIKSRILVEFEPNTESCFMKVSNETCLDASKPDMECHWCLTANLCSNGRDTHSKAWMIKNCPKIDNKPMFNYLYVLIPSVIGLVIVCVGFIVWFWLSKRQ</sequence>
<dbReference type="InterPro" id="IPR031152">
    <property type="entry name" value="PLXDC"/>
</dbReference>
<feature type="chain" id="PRO_5041667684" description="Egg protein CP391S-like protein" evidence="6">
    <location>
        <begin position="27"/>
        <end position="311"/>
    </location>
</feature>
<feature type="transmembrane region" description="Helical" evidence="5">
    <location>
        <begin position="283"/>
        <end position="307"/>
    </location>
</feature>
<dbReference type="Proteomes" id="UP000008854">
    <property type="component" value="Unassembled WGS sequence"/>
</dbReference>
<evidence type="ECO:0008006" key="9">
    <source>
        <dbReference type="Google" id="ProtNLM"/>
    </source>
</evidence>
<dbReference type="WBParaSite" id="Smp_349400.1">
    <property type="protein sequence ID" value="Smp_349400.1"/>
    <property type="gene ID" value="Smp_349400"/>
</dbReference>
<evidence type="ECO:0000256" key="2">
    <source>
        <dbReference type="ARBA" id="ARBA00022692"/>
    </source>
</evidence>
<accession>A0AA82N7V9</accession>
<keyword evidence="2 5" id="KW-0812">Transmembrane</keyword>
<feature type="signal peptide" evidence="6">
    <location>
        <begin position="1"/>
        <end position="26"/>
    </location>
</feature>
<dbReference type="PANTHER" id="PTHR13055">
    <property type="entry name" value="TUMOR ENDOTHELIAL MARKER 7 RELATED"/>
    <property type="match status" value="1"/>
</dbReference>
<keyword evidence="5" id="KW-0472">Membrane</keyword>
<keyword evidence="7" id="KW-1185">Reference proteome</keyword>
<dbReference type="GO" id="GO:0016020">
    <property type="term" value="C:membrane"/>
    <property type="evidence" value="ECO:0007669"/>
    <property type="project" value="UniProtKB-SubCell"/>
</dbReference>
<protein>
    <recommendedName>
        <fullName evidence="9">Egg protein CP391S-like protein</fullName>
    </recommendedName>
</protein>
<dbReference type="PANTHER" id="PTHR13055:SF12">
    <property type="entry name" value="LD40707P"/>
    <property type="match status" value="1"/>
</dbReference>
<evidence type="ECO:0000256" key="6">
    <source>
        <dbReference type="SAM" id="SignalP"/>
    </source>
</evidence>
<name>A0AA82N7V9_SCHMA</name>
<evidence type="ECO:0000256" key="4">
    <source>
        <dbReference type="ARBA" id="ARBA00022989"/>
    </source>
</evidence>
<keyword evidence="3 6" id="KW-0732">Signal</keyword>
<evidence type="ECO:0000313" key="7">
    <source>
        <dbReference type="Proteomes" id="UP000008854"/>
    </source>
</evidence>
<evidence type="ECO:0000256" key="5">
    <source>
        <dbReference type="SAM" id="Phobius"/>
    </source>
</evidence>
<evidence type="ECO:0000256" key="1">
    <source>
        <dbReference type="ARBA" id="ARBA00004479"/>
    </source>
</evidence>
<evidence type="ECO:0000313" key="8">
    <source>
        <dbReference type="WBParaSite" id="Smp_349400.1"/>
    </source>
</evidence>
<comment type="subcellular location">
    <subcellularLocation>
        <location evidence="1">Membrane</location>
        <topology evidence="1">Single-pass type I membrane protein</topology>
    </subcellularLocation>
</comment>
<dbReference type="AlphaFoldDB" id="A0AA82N7V9"/>
<reference evidence="7" key="1">
    <citation type="journal article" date="2012" name="PLoS Negl. Trop. Dis.">
        <title>A systematically improved high quality genome and transcriptome of the human blood fluke Schistosoma mansoni.</title>
        <authorList>
            <person name="Protasio A.V."/>
            <person name="Tsai I.J."/>
            <person name="Babbage A."/>
            <person name="Nichol S."/>
            <person name="Hunt M."/>
            <person name="Aslett M.A."/>
            <person name="De Silva N."/>
            <person name="Velarde G.S."/>
            <person name="Anderson T.J."/>
            <person name="Clark R.C."/>
            <person name="Davidson C."/>
            <person name="Dillon G.P."/>
            <person name="Holroyd N.E."/>
            <person name="LoVerde P.T."/>
            <person name="Lloyd C."/>
            <person name="McQuillan J."/>
            <person name="Oliveira G."/>
            <person name="Otto T.D."/>
            <person name="Parker-Manuel S.J."/>
            <person name="Quail M.A."/>
            <person name="Wilson R.A."/>
            <person name="Zerlotini A."/>
            <person name="Dunne D.W."/>
            <person name="Berriman M."/>
        </authorList>
    </citation>
    <scope>NUCLEOTIDE SEQUENCE [LARGE SCALE GENOMIC DNA]</scope>
    <source>
        <strain evidence="7">Puerto Rican</strain>
    </source>
</reference>